<reference evidence="3 4" key="1">
    <citation type="submission" date="2018-01" db="EMBL/GenBank/DDBJ databases">
        <title>A novel member of the phylum Bacteroidetes isolated from glacier ice.</title>
        <authorList>
            <person name="Liu Q."/>
            <person name="Xin Y.-H."/>
        </authorList>
    </citation>
    <scope>NUCLEOTIDE SEQUENCE [LARGE SCALE GENOMIC DNA]</scope>
    <source>
        <strain evidence="3 4">RB1R16</strain>
    </source>
</reference>
<proteinExistence type="predicted"/>
<comment type="caution">
    <text evidence="3">The sequence shown here is derived from an EMBL/GenBank/DDBJ whole genome shotgun (WGS) entry which is preliminary data.</text>
</comment>
<dbReference type="OrthoDB" id="2473397at2"/>
<dbReference type="GO" id="GO:0042834">
    <property type="term" value="F:peptidoglycan binding"/>
    <property type="evidence" value="ECO:0007669"/>
    <property type="project" value="InterPro"/>
</dbReference>
<dbReference type="InterPro" id="IPR036680">
    <property type="entry name" value="SPOR-like_sf"/>
</dbReference>
<dbReference type="Gene3D" id="3.30.70.1070">
    <property type="entry name" value="Sporulation related repeat"/>
    <property type="match status" value="1"/>
</dbReference>
<dbReference type="RefSeq" id="WP_105039821.1">
    <property type="nucleotide sequence ID" value="NZ_PPSL01000003.1"/>
</dbReference>
<evidence type="ECO:0000313" key="4">
    <source>
        <dbReference type="Proteomes" id="UP000239872"/>
    </source>
</evidence>
<protein>
    <recommendedName>
        <fullName evidence="2">SPOR domain-containing protein</fullName>
    </recommendedName>
</protein>
<organism evidence="3 4">
    <name type="scientific">Flavipsychrobacter stenotrophus</name>
    <dbReference type="NCBI Taxonomy" id="2077091"/>
    <lineage>
        <taxon>Bacteria</taxon>
        <taxon>Pseudomonadati</taxon>
        <taxon>Bacteroidota</taxon>
        <taxon>Chitinophagia</taxon>
        <taxon>Chitinophagales</taxon>
        <taxon>Chitinophagaceae</taxon>
        <taxon>Flavipsychrobacter</taxon>
    </lineage>
</organism>
<dbReference type="EMBL" id="PPSL01000003">
    <property type="protein sequence ID" value="PQJ11093.1"/>
    <property type="molecule type" value="Genomic_DNA"/>
</dbReference>
<evidence type="ECO:0000259" key="2">
    <source>
        <dbReference type="Pfam" id="PF05036"/>
    </source>
</evidence>
<gene>
    <name evidence="3" type="ORF">CJD36_014085</name>
</gene>
<evidence type="ECO:0000313" key="3">
    <source>
        <dbReference type="EMBL" id="PQJ11093.1"/>
    </source>
</evidence>
<accession>A0A2S7SW03</accession>
<feature type="compositionally biased region" description="Basic and acidic residues" evidence="1">
    <location>
        <begin position="42"/>
        <end position="74"/>
    </location>
</feature>
<dbReference type="InterPro" id="IPR007730">
    <property type="entry name" value="SPOR-like_dom"/>
</dbReference>
<keyword evidence="4" id="KW-1185">Reference proteome</keyword>
<dbReference type="Pfam" id="PF05036">
    <property type="entry name" value="SPOR"/>
    <property type="match status" value="1"/>
</dbReference>
<dbReference type="Proteomes" id="UP000239872">
    <property type="component" value="Unassembled WGS sequence"/>
</dbReference>
<dbReference type="AlphaFoldDB" id="A0A2S7SW03"/>
<name>A0A2S7SW03_9BACT</name>
<feature type="region of interest" description="Disordered" evidence="1">
    <location>
        <begin position="38"/>
        <end position="74"/>
    </location>
</feature>
<sequence length="196" mass="22124">MNKIFLTLLFSITAVIRLSAQDKGKVAVHSDPRLALLMSKSKPVERPEMPKPPPVRKETAKRSEARIPTSRMEEVRKEANEFAAERNAGARTKSSVEELRAMRRAGVRGSTIGSGYRGTGFRVQIYNGPNRNEALRIKAEFMRNYPGIQTYFSFSSPHYRVKAGNFRRREDAVSLFREANDTYTPCMIVPDVLGSN</sequence>
<evidence type="ECO:0000256" key="1">
    <source>
        <dbReference type="SAM" id="MobiDB-lite"/>
    </source>
</evidence>
<feature type="domain" description="SPOR" evidence="2">
    <location>
        <begin position="119"/>
        <end position="189"/>
    </location>
</feature>